<gene>
    <name evidence="6" type="primary">fliT</name>
    <name evidence="6" type="ORF">KME65_02945</name>
</gene>
<evidence type="ECO:0000256" key="3">
    <source>
        <dbReference type="ARBA" id="ARBA00022795"/>
    </source>
</evidence>
<evidence type="ECO:0000256" key="1">
    <source>
        <dbReference type="ARBA" id="ARBA00004514"/>
    </source>
</evidence>
<keyword evidence="6" id="KW-0282">Flagellum</keyword>
<evidence type="ECO:0000256" key="4">
    <source>
        <dbReference type="ARBA" id="ARBA00023186"/>
    </source>
</evidence>
<dbReference type="Proteomes" id="UP000770889">
    <property type="component" value="Unassembled WGS sequence"/>
</dbReference>
<keyword evidence="2" id="KW-0963">Cytoplasm</keyword>
<sequence>MPQLEQNLEHVLELSHEIFRLAGERQWSELQQLDQRRMQLLESVFNDPALTRDRAFEERIEQILALNDRTVAICEEARAAVVEDGKKVRLGKEAIQAYRKQSQD</sequence>
<organism evidence="6 7">
    <name type="scientific">Candidatus Thiodiazotropha taylori</name>
    <dbReference type="NCBI Taxonomy" id="2792791"/>
    <lineage>
        <taxon>Bacteria</taxon>
        <taxon>Pseudomonadati</taxon>
        <taxon>Pseudomonadota</taxon>
        <taxon>Gammaproteobacteria</taxon>
        <taxon>Chromatiales</taxon>
        <taxon>Sedimenticolaceae</taxon>
        <taxon>Candidatus Thiodiazotropha</taxon>
    </lineage>
</organism>
<comment type="subcellular location">
    <subcellularLocation>
        <location evidence="1">Cytoplasm</location>
        <location evidence="1">Cytosol</location>
    </subcellularLocation>
</comment>
<dbReference type="Gene3D" id="1.20.58.380">
    <property type="entry name" value="Flagellar protein flit"/>
    <property type="match status" value="1"/>
</dbReference>
<keyword evidence="4" id="KW-0143">Chaperone</keyword>
<evidence type="ECO:0000313" key="7">
    <source>
        <dbReference type="Proteomes" id="UP000770889"/>
    </source>
</evidence>
<reference evidence="6 7" key="1">
    <citation type="submission" date="2021-05" db="EMBL/GenBank/DDBJ databases">
        <title>Genetic and Functional Diversity in Clade A Lucinid endosymbionts from the Bahamas.</title>
        <authorList>
            <person name="Giani N.M."/>
            <person name="Engel A.S."/>
            <person name="Campbell B.J."/>
        </authorList>
    </citation>
    <scope>NUCLEOTIDE SEQUENCE [LARGE SCALE GENOMIC DNA]</scope>
    <source>
        <strain evidence="6">LUC16012Gg_MoonRockCtena</strain>
    </source>
</reference>
<keyword evidence="3" id="KW-1005">Bacterial flagellum biogenesis</keyword>
<protein>
    <recommendedName>
        <fullName evidence="5">Flagellar protein FliT</fullName>
    </recommendedName>
</protein>
<dbReference type="GO" id="GO:0044781">
    <property type="term" value="P:bacterial-type flagellum organization"/>
    <property type="evidence" value="ECO:0007669"/>
    <property type="project" value="UniProtKB-KW"/>
</dbReference>
<evidence type="ECO:0000256" key="5">
    <source>
        <dbReference type="ARBA" id="ARBA00093797"/>
    </source>
</evidence>
<evidence type="ECO:0000313" key="6">
    <source>
        <dbReference type="EMBL" id="MBT2987897.1"/>
    </source>
</evidence>
<dbReference type="InterPro" id="IPR008622">
    <property type="entry name" value="FliT"/>
</dbReference>
<dbReference type="Pfam" id="PF05400">
    <property type="entry name" value="FliT"/>
    <property type="match status" value="1"/>
</dbReference>
<keyword evidence="6" id="KW-0969">Cilium</keyword>
<accession>A0A944MAM7</accession>
<name>A0A944MAM7_9GAMM</name>
<proteinExistence type="predicted"/>
<keyword evidence="6" id="KW-0966">Cell projection</keyword>
<evidence type="ECO:0000256" key="2">
    <source>
        <dbReference type="ARBA" id="ARBA00022490"/>
    </source>
</evidence>
<dbReference type="EMBL" id="JAHHGM010000002">
    <property type="protein sequence ID" value="MBT2987897.1"/>
    <property type="molecule type" value="Genomic_DNA"/>
</dbReference>
<dbReference type="AlphaFoldDB" id="A0A944MAM7"/>
<comment type="caution">
    <text evidence="6">The sequence shown here is derived from an EMBL/GenBank/DDBJ whole genome shotgun (WGS) entry which is preliminary data.</text>
</comment>